<dbReference type="EMBL" id="CAJVPZ010006522">
    <property type="protein sequence ID" value="CAG8574635.1"/>
    <property type="molecule type" value="Genomic_DNA"/>
</dbReference>
<name>A0A9N9FZS4_9GLOM</name>
<reference evidence="1" key="1">
    <citation type="submission" date="2021-06" db="EMBL/GenBank/DDBJ databases">
        <authorList>
            <person name="Kallberg Y."/>
            <person name="Tangrot J."/>
            <person name="Rosling A."/>
        </authorList>
    </citation>
    <scope>NUCLEOTIDE SEQUENCE</scope>
    <source>
        <strain evidence="1">IN212</strain>
    </source>
</reference>
<protein>
    <submittedName>
        <fullName evidence="1">14373_t:CDS:1</fullName>
    </submittedName>
</protein>
<sequence>MIECEIKYELNGPIFRIIFQEGSQKYVIESKESPSATANNYIQVQCERKNRSSFRPFNALSESMKMKHSRAFSIQLDEVFKNEVSNFFNSNDKPVLQQVRFHVQDKDYLTNYHNKENDFLDAFVKAVDQGSISQNAYRNLAALQPELPRDHNISDARKKLNKKMNEKISIIILNIKDVSLMTTNQIPHINNPDIENEIYEMLQQVMGPLISELHSLTVNGIEKDMDQLKKEFFNNQTSTLNLPPSGYIKPPLLPMIPLNCY</sequence>
<dbReference type="Proteomes" id="UP000789396">
    <property type="component" value="Unassembled WGS sequence"/>
</dbReference>
<gene>
    <name evidence="1" type="ORF">RFULGI_LOCUS5596</name>
</gene>
<feature type="non-terminal residue" evidence="1">
    <location>
        <position position="1"/>
    </location>
</feature>
<evidence type="ECO:0000313" key="2">
    <source>
        <dbReference type="Proteomes" id="UP000789396"/>
    </source>
</evidence>
<comment type="caution">
    <text evidence="1">The sequence shown here is derived from an EMBL/GenBank/DDBJ whole genome shotgun (WGS) entry which is preliminary data.</text>
</comment>
<dbReference type="AlphaFoldDB" id="A0A9N9FZS4"/>
<organism evidence="1 2">
    <name type="scientific">Racocetra fulgida</name>
    <dbReference type="NCBI Taxonomy" id="60492"/>
    <lineage>
        <taxon>Eukaryota</taxon>
        <taxon>Fungi</taxon>
        <taxon>Fungi incertae sedis</taxon>
        <taxon>Mucoromycota</taxon>
        <taxon>Glomeromycotina</taxon>
        <taxon>Glomeromycetes</taxon>
        <taxon>Diversisporales</taxon>
        <taxon>Gigasporaceae</taxon>
        <taxon>Racocetra</taxon>
    </lineage>
</organism>
<keyword evidence="2" id="KW-1185">Reference proteome</keyword>
<evidence type="ECO:0000313" key="1">
    <source>
        <dbReference type="EMBL" id="CAG8574635.1"/>
    </source>
</evidence>
<accession>A0A9N9FZS4</accession>
<proteinExistence type="predicted"/>